<gene>
    <name evidence="1" type="ORF">PACLA_8A060716</name>
</gene>
<accession>A0A6S7JTX2</accession>
<dbReference type="EMBL" id="CACRXK020010539">
    <property type="protein sequence ID" value="CAB4019591.1"/>
    <property type="molecule type" value="Genomic_DNA"/>
</dbReference>
<evidence type="ECO:0000313" key="2">
    <source>
        <dbReference type="Proteomes" id="UP001152795"/>
    </source>
</evidence>
<comment type="caution">
    <text evidence="1">The sequence shown here is derived from an EMBL/GenBank/DDBJ whole genome shotgun (WGS) entry which is preliminary data.</text>
</comment>
<protein>
    <submittedName>
        <fullName evidence="1">Uncharacterized protein</fullName>
    </submittedName>
</protein>
<evidence type="ECO:0000313" key="1">
    <source>
        <dbReference type="EMBL" id="CAB4019591.1"/>
    </source>
</evidence>
<name>A0A6S7JTX2_PARCT</name>
<keyword evidence="2" id="KW-1185">Reference proteome</keyword>
<proteinExistence type="predicted"/>
<dbReference type="OrthoDB" id="10617614at2759"/>
<dbReference type="SUPFAM" id="SSF50370">
    <property type="entry name" value="Ricin B-like lectins"/>
    <property type="match status" value="1"/>
</dbReference>
<dbReference type="AlphaFoldDB" id="A0A6S7JTX2"/>
<sequence length="384" mass="44121">MGFTNRVGITYYVSLTAVLCLWLCRSNGAESGFKIFRGEQDIFMNMQCYPGSERCNYHQCKSYGAECVDAKCKFCRCVKGRSTFIINQDGGVCKSDEEIVPESVPNVAFWLKNNEYDKCLKLESSSSNYIIGTNCTAWPTVDMLWIQINANNKRLMNVKTLKCMKRSTNNKKVTINQCEKANTNWQRIRCTDNRDGMEIRWNVGSKRRYLRLPNSAADGDANAISSSSNGNQRWRSKQGTTCIKSTAYKGCYRFSDGSFMKYLNYNETKSKLRISAPIFKENDGSCYVSNKFKLIQNGQEWKDGRNSLFDIKDDTKELKAQRTLHCNDINVLEFFERRLDDHIHVIKAVIDQCQQMTEMRVNEELIYAPRLPFGTGICVPCRTN</sequence>
<dbReference type="PROSITE" id="PS50231">
    <property type="entry name" value="RICIN_B_LECTIN"/>
    <property type="match status" value="1"/>
</dbReference>
<dbReference type="InterPro" id="IPR035992">
    <property type="entry name" value="Ricin_B-like_lectins"/>
</dbReference>
<reference evidence="1" key="1">
    <citation type="submission" date="2020-04" db="EMBL/GenBank/DDBJ databases">
        <authorList>
            <person name="Alioto T."/>
            <person name="Alioto T."/>
            <person name="Gomez Garrido J."/>
        </authorList>
    </citation>
    <scope>NUCLEOTIDE SEQUENCE</scope>
    <source>
        <strain evidence="1">A484AB</strain>
    </source>
</reference>
<organism evidence="1 2">
    <name type="scientific">Paramuricea clavata</name>
    <name type="common">Red gorgonian</name>
    <name type="synonym">Violescent sea-whip</name>
    <dbReference type="NCBI Taxonomy" id="317549"/>
    <lineage>
        <taxon>Eukaryota</taxon>
        <taxon>Metazoa</taxon>
        <taxon>Cnidaria</taxon>
        <taxon>Anthozoa</taxon>
        <taxon>Octocorallia</taxon>
        <taxon>Malacalcyonacea</taxon>
        <taxon>Plexauridae</taxon>
        <taxon>Paramuricea</taxon>
    </lineage>
</organism>
<dbReference type="Proteomes" id="UP001152795">
    <property type="component" value="Unassembled WGS sequence"/>
</dbReference>